<dbReference type="EMBL" id="JAIWYP010000005">
    <property type="protein sequence ID" value="KAH3821448.1"/>
    <property type="molecule type" value="Genomic_DNA"/>
</dbReference>
<dbReference type="AlphaFoldDB" id="A0A9D4JUX8"/>
<gene>
    <name evidence="2" type="ORF">DPMN_123212</name>
</gene>
<keyword evidence="1" id="KW-0732">Signal</keyword>
<organism evidence="2 3">
    <name type="scientific">Dreissena polymorpha</name>
    <name type="common">Zebra mussel</name>
    <name type="synonym">Mytilus polymorpha</name>
    <dbReference type="NCBI Taxonomy" id="45954"/>
    <lineage>
        <taxon>Eukaryota</taxon>
        <taxon>Metazoa</taxon>
        <taxon>Spiralia</taxon>
        <taxon>Lophotrochozoa</taxon>
        <taxon>Mollusca</taxon>
        <taxon>Bivalvia</taxon>
        <taxon>Autobranchia</taxon>
        <taxon>Heteroconchia</taxon>
        <taxon>Euheterodonta</taxon>
        <taxon>Imparidentia</taxon>
        <taxon>Neoheterodontei</taxon>
        <taxon>Myida</taxon>
        <taxon>Dreissenoidea</taxon>
        <taxon>Dreissenidae</taxon>
        <taxon>Dreissena</taxon>
    </lineage>
</organism>
<feature type="chain" id="PRO_5038505761" evidence="1">
    <location>
        <begin position="27"/>
        <end position="145"/>
    </location>
</feature>
<reference evidence="2" key="2">
    <citation type="submission" date="2020-11" db="EMBL/GenBank/DDBJ databases">
        <authorList>
            <person name="McCartney M.A."/>
            <person name="Auch B."/>
            <person name="Kono T."/>
            <person name="Mallez S."/>
            <person name="Becker A."/>
            <person name="Gohl D.M."/>
            <person name="Silverstein K.A.T."/>
            <person name="Koren S."/>
            <person name="Bechman K.B."/>
            <person name="Herman A."/>
            <person name="Abrahante J.E."/>
            <person name="Garbe J."/>
        </authorList>
    </citation>
    <scope>NUCLEOTIDE SEQUENCE</scope>
    <source>
        <strain evidence="2">Duluth1</strain>
        <tissue evidence="2">Whole animal</tissue>
    </source>
</reference>
<proteinExistence type="predicted"/>
<comment type="caution">
    <text evidence="2">The sequence shown here is derived from an EMBL/GenBank/DDBJ whole genome shotgun (WGS) entry which is preliminary data.</text>
</comment>
<protein>
    <submittedName>
        <fullName evidence="2">Uncharacterized protein</fullName>
    </submittedName>
</protein>
<dbReference type="Proteomes" id="UP000828390">
    <property type="component" value="Unassembled WGS sequence"/>
</dbReference>
<keyword evidence="3" id="KW-1185">Reference proteome</keyword>
<evidence type="ECO:0000256" key="1">
    <source>
        <dbReference type="SAM" id="SignalP"/>
    </source>
</evidence>
<reference evidence="2" key="1">
    <citation type="journal article" date="2019" name="bioRxiv">
        <title>The Genome of the Zebra Mussel, Dreissena polymorpha: A Resource for Invasive Species Research.</title>
        <authorList>
            <person name="McCartney M.A."/>
            <person name="Auch B."/>
            <person name="Kono T."/>
            <person name="Mallez S."/>
            <person name="Zhang Y."/>
            <person name="Obille A."/>
            <person name="Becker A."/>
            <person name="Abrahante J.E."/>
            <person name="Garbe J."/>
            <person name="Badalamenti J.P."/>
            <person name="Herman A."/>
            <person name="Mangelson H."/>
            <person name="Liachko I."/>
            <person name="Sullivan S."/>
            <person name="Sone E.D."/>
            <person name="Koren S."/>
            <person name="Silverstein K.A.T."/>
            <person name="Beckman K.B."/>
            <person name="Gohl D.M."/>
        </authorList>
    </citation>
    <scope>NUCLEOTIDE SEQUENCE</scope>
    <source>
        <strain evidence="2">Duluth1</strain>
        <tissue evidence="2">Whole animal</tissue>
    </source>
</reference>
<evidence type="ECO:0000313" key="2">
    <source>
        <dbReference type="EMBL" id="KAH3821448.1"/>
    </source>
</evidence>
<evidence type="ECO:0000313" key="3">
    <source>
        <dbReference type="Proteomes" id="UP000828390"/>
    </source>
</evidence>
<name>A0A9D4JUX8_DREPO</name>
<sequence length="145" mass="16034">MFKIMCRMICVFIVCAWILLVENCDAATTSSPPNTTASPEKTELNCYTCNDVGPTNKCLNFTNFQVAHALWRQSVRDWDDPVQIATCESPFNASCMVLTYNNEKGEVAHLSGCSDDETFGLDPNKSASEYTNTEIRNVIRGSSAS</sequence>
<accession>A0A9D4JUX8</accession>
<feature type="signal peptide" evidence="1">
    <location>
        <begin position="1"/>
        <end position="26"/>
    </location>
</feature>